<dbReference type="EMBL" id="JACHNB010000001">
    <property type="protein sequence ID" value="MBB4743152.1"/>
    <property type="molecule type" value="Genomic_DNA"/>
</dbReference>
<dbReference type="RefSeq" id="WP_203759164.1">
    <property type="nucleotide sequence ID" value="NZ_BAABFG010000005.1"/>
</dbReference>
<evidence type="ECO:0000313" key="3">
    <source>
        <dbReference type="Proteomes" id="UP000546162"/>
    </source>
</evidence>
<dbReference type="PANTHER" id="PTHR48207:SF3">
    <property type="entry name" value="SUCCINATE--HYDROXYMETHYLGLUTARATE COA-TRANSFERASE"/>
    <property type="match status" value="1"/>
</dbReference>
<evidence type="ECO:0000256" key="1">
    <source>
        <dbReference type="ARBA" id="ARBA00022679"/>
    </source>
</evidence>
<dbReference type="Pfam" id="PF02515">
    <property type="entry name" value="CoA_transf_3"/>
    <property type="match status" value="1"/>
</dbReference>
<dbReference type="EC" id="2.8.3.16" evidence="2"/>
<dbReference type="InterPro" id="IPR023606">
    <property type="entry name" value="CoA-Trfase_III_dom_1_sf"/>
</dbReference>
<keyword evidence="1 2" id="KW-0808">Transferase</keyword>
<reference evidence="2 3" key="1">
    <citation type="submission" date="2020-08" db="EMBL/GenBank/DDBJ databases">
        <title>Sequencing the genomes of 1000 actinobacteria strains.</title>
        <authorList>
            <person name="Klenk H.-P."/>
        </authorList>
    </citation>
    <scope>NUCLEOTIDE SEQUENCE [LARGE SCALE GENOMIC DNA]</scope>
    <source>
        <strain evidence="2 3">DSM 45809</strain>
    </source>
</reference>
<gene>
    <name evidence="2" type="ORF">BJY16_006611</name>
</gene>
<dbReference type="Gene3D" id="3.30.1540.10">
    <property type="entry name" value="formyl-coa transferase, domain 3"/>
    <property type="match status" value="1"/>
</dbReference>
<name>A0A7W7H3T9_9ACTN</name>
<dbReference type="PANTHER" id="PTHR48207">
    <property type="entry name" value="SUCCINATE--HYDROXYMETHYLGLUTARATE COA-TRANSFERASE"/>
    <property type="match status" value="1"/>
</dbReference>
<accession>A0A7W7H3T9</accession>
<keyword evidence="3" id="KW-1185">Reference proteome</keyword>
<comment type="caution">
    <text evidence="2">The sequence shown here is derived from an EMBL/GenBank/DDBJ whole genome shotgun (WGS) entry which is preliminary data.</text>
</comment>
<organism evidence="2 3">
    <name type="scientific">Actinoplanes octamycinicus</name>
    <dbReference type="NCBI Taxonomy" id="135948"/>
    <lineage>
        <taxon>Bacteria</taxon>
        <taxon>Bacillati</taxon>
        <taxon>Actinomycetota</taxon>
        <taxon>Actinomycetes</taxon>
        <taxon>Micromonosporales</taxon>
        <taxon>Micromonosporaceae</taxon>
        <taxon>Actinoplanes</taxon>
    </lineage>
</organism>
<dbReference type="AlphaFoldDB" id="A0A7W7H3T9"/>
<dbReference type="Proteomes" id="UP000546162">
    <property type="component" value="Unassembled WGS sequence"/>
</dbReference>
<proteinExistence type="predicted"/>
<dbReference type="Gene3D" id="3.40.50.10540">
    <property type="entry name" value="Crotonobetainyl-coa:carnitine coa-transferase, domain 1"/>
    <property type="match status" value="1"/>
</dbReference>
<dbReference type="GO" id="GO:0033608">
    <property type="term" value="F:formyl-CoA transferase activity"/>
    <property type="evidence" value="ECO:0007669"/>
    <property type="project" value="UniProtKB-EC"/>
</dbReference>
<dbReference type="SUPFAM" id="SSF89796">
    <property type="entry name" value="CoA-transferase family III (CaiB/BaiF)"/>
    <property type="match status" value="1"/>
</dbReference>
<dbReference type="InterPro" id="IPR003673">
    <property type="entry name" value="CoA-Trfase_fam_III"/>
</dbReference>
<evidence type="ECO:0000313" key="2">
    <source>
        <dbReference type="EMBL" id="MBB4743152.1"/>
    </source>
</evidence>
<protein>
    <submittedName>
        <fullName evidence="2">Formyl-CoA transferase</fullName>
        <ecNumber evidence="2">2.8.3.16</ecNumber>
    </submittedName>
</protein>
<dbReference type="InterPro" id="IPR050483">
    <property type="entry name" value="CoA-transferase_III_domain"/>
</dbReference>
<dbReference type="InterPro" id="IPR044855">
    <property type="entry name" value="CoA-Trfase_III_dom3_sf"/>
</dbReference>
<sequence>MSGPLAGLVVADLSRVLAGPLATMTLADLGATVVKVERPGTGDDTRSWGPPWGARSSSYFEGLNRSKYSIALDFADPDDRATARELAARADVVVQNLKLTRFDLDYESVAAANPGVVYCSITGFGADAELPGYDFLVQAVGGLMSITGEAGGEPLKVGVALVDVLTAKDATIGILAALHRRRATGLGDHVQVDLMSSLLGGLVNQASGYLATGVAPGRMGNRHPSIAPYETLRCADGPIAVACGNDRQFARLCAVLGVPGLAADPRFADNPSRVAHREALAGLLEAALAEDAAAVWEERLTAAGVAAGVVRDIGEALSRAADLGLDPVVDGQIRHPVRYGSGSVAAPAPPPALGEHTSRVRAWLAGEADLDHPV</sequence>